<dbReference type="Proteomes" id="UP000050488">
    <property type="component" value="Unassembled WGS sequence"/>
</dbReference>
<dbReference type="PATRIC" id="fig|1544413.3.peg.1350"/>
<feature type="region of interest" description="Disordered" evidence="1">
    <location>
        <begin position="273"/>
        <end position="299"/>
    </location>
</feature>
<feature type="compositionally biased region" description="Acidic residues" evidence="1">
    <location>
        <begin position="157"/>
        <end position="175"/>
    </location>
</feature>
<organism evidence="4 5">
    <name type="scientific">Corynebacterium lowii</name>
    <dbReference type="NCBI Taxonomy" id="1544413"/>
    <lineage>
        <taxon>Bacteria</taxon>
        <taxon>Bacillati</taxon>
        <taxon>Actinomycetota</taxon>
        <taxon>Actinomycetes</taxon>
        <taxon>Mycobacteriales</taxon>
        <taxon>Corynebacteriaceae</taxon>
        <taxon>Corynebacterium</taxon>
    </lineage>
</organism>
<feature type="compositionally biased region" description="Basic and acidic residues" evidence="1">
    <location>
        <begin position="176"/>
        <end position="192"/>
    </location>
</feature>
<evidence type="ECO:0000313" key="5">
    <source>
        <dbReference type="Proteomes" id="UP000050488"/>
    </source>
</evidence>
<feature type="compositionally biased region" description="Polar residues" evidence="1">
    <location>
        <begin position="129"/>
        <end position="148"/>
    </location>
</feature>
<dbReference type="EMBL" id="LKEV01000003">
    <property type="protein sequence ID" value="KQB86423.1"/>
    <property type="molecule type" value="Genomic_DNA"/>
</dbReference>
<dbReference type="Pfam" id="PF05901">
    <property type="entry name" value="Excalibur"/>
    <property type="match status" value="1"/>
</dbReference>
<keyword evidence="2" id="KW-1133">Transmembrane helix</keyword>
<dbReference type="InterPro" id="IPR008613">
    <property type="entry name" value="Excalibur_Ca-bd_domain"/>
</dbReference>
<evidence type="ECO:0000256" key="1">
    <source>
        <dbReference type="SAM" id="MobiDB-lite"/>
    </source>
</evidence>
<evidence type="ECO:0000313" key="4">
    <source>
        <dbReference type="EMBL" id="KQB86423.1"/>
    </source>
</evidence>
<evidence type="ECO:0000256" key="2">
    <source>
        <dbReference type="SAM" id="Phobius"/>
    </source>
</evidence>
<comment type="caution">
    <text evidence="4">The sequence shown here is derived from an EMBL/GenBank/DDBJ whole genome shotgun (WGS) entry which is preliminary data.</text>
</comment>
<name>A0A0Q0Z9R6_9CORY</name>
<feature type="transmembrane region" description="Helical" evidence="2">
    <location>
        <begin position="37"/>
        <end position="58"/>
    </location>
</feature>
<keyword evidence="2" id="KW-0812">Transmembrane</keyword>
<dbReference type="RefSeq" id="WP_055177915.1">
    <property type="nucleotide sequence ID" value="NZ_JAUSQY010000001.1"/>
</dbReference>
<reference evidence="4 5" key="1">
    <citation type="submission" date="2015-10" db="EMBL/GenBank/DDBJ databases">
        <title>Corynebacteirum lowii and Corynebacterium oculi species nova, derived from human clinical disease and and emended description of Corynebacterium mastiditis.</title>
        <authorList>
            <person name="Bernard K."/>
            <person name="Pacheco A.L."/>
            <person name="Mcdougall C."/>
            <person name="Burtx T."/>
            <person name="Weibe D."/>
            <person name="Tyler S."/>
            <person name="Olson A.B."/>
            <person name="Cnockaert M."/>
            <person name="Eguchi H."/>
            <person name="Kuwahara T."/>
            <person name="Nakayama-Imaohji H."/>
            <person name="Boudewijins M."/>
            <person name="Van Hoecke F."/>
            <person name="Bernier A.-M."/>
            <person name="Vandamme P."/>
        </authorList>
    </citation>
    <scope>NUCLEOTIDE SEQUENCE [LARGE SCALE GENOMIC DNA]</scope>
    <source>
        <strain evidence="4 5">NML 130206</strain>
    </source>
</reference>
<feature type="region of interest" description="Disordered" evidence="1">
    <location>
        <begin position="120"/>
        <end position="256"/>
    </location>
</feature>
<keyword evidence="2" id="KW-0472">Membrane</keyword>
<dbReference type="AlphaFoldDB" id="A0A0Q0Z9R6"/>
<gene>
    <name evidence="4" type="ORF">Clow_01343</name>
</gene>
<dbReference type="STRING" id="1544413.Clow_01343"/>
<sequence>MSEEYKAPTWKTILAWISVVLGGLTLLGGIISGGGFVHVIGTTLLAAGVALPGAWWFYCEKRDKAFREATIDYPEATGEPDDQTRVFFTAPPEPEKFPRRWPIIAACSVFLLIVGGLLSPSKPDEEESNPTSTQETSLNPSRTIAATKTPTSAREEPAEEEENTEEEPSTEEAAEDNERRSTNTDLDERGEPQRVTVNRSAPQENPEAESDPEPENVEAPAKETPAEDNAGAAEEAAETPAPEAPAPAPEAPAAEENTSGVYYKNCAEARAAGAAPLYPTTPGYSLDLDRDGDGVACEN</sequence>
<evidence type="ECO:0000259" key="3">
    <source>
        <dbReference type="SMART" id="SM00894"/>
    </source>
</evidence>
<proteinExistence type="predicted"/>
<feature type="transmembrane region" description="Helical" evidence="2">
    <location>
        <begin position="12"/>
        <end position="31"/>
    </location>
</feature>
<feature type="compositionally biased region" description="Low complexity" evidence="1">
    <location>
        <begin position="227"/>
        <end position="241"/>
    </location>
</feature>
<keyword evidence="5" id="KW-1185">Reference proteome</keyword>
<protein>
    <submittedName>
        <fullName evidence="4">Excalibur calcium-binding domain protein</fullName>
    </submittedName>
</protein>
<feature type="compositionally biased region" description="Acidic residues" evidence="1">
    <location>
        <begin position="206"/>
        <end position="216"/>
    </location>
</feature>
<feature type="domain" description="Excalibur calcium-binding" evidence="3">
    <location>
        <begin position="262"/>
        <end position="298"/>
    </location>
</feature>
<dbReference type="SMART" id="SM00894">
    <property type="entry name" value="Excalibur"/>
    <property type="match status" value="1"/>
</dbReference>
<accession>A0A0Q0Z9R6</accession>